<name>A0A2S9Y0M9_9BACT</name>
<feature type="region of interest" description="Disordered" evidence="1">
    <location>
        <begin position="1"/>
        <end position="32"/>
    </location>
</feature>
<dbReference type="Proteomes" id="UP000238823">
    <property type="component" value="Unassembled WGS sequence"/>
</dbReference>
<proteinExistence type="predicted"/>
<evidence type="ECO:0000313" key="2">
    <source>
        <dbReference type="EMBL" id="PRP98530.1"/>
    </source>
</evidence>
<accession>A0A2S9Y0M9</accession>
<dbReference type="RefSeq" id="WP_106093314.1">
    <property type="nucleotide sequence ID" value="NZ_PVNL01000124.1"/>
</dbReference>
<sequence length="82" mass="9203">MAKTQNPQTPQQPPDQKDPDDQAREDLYRELGLDDFSHESCIRDLFGDLYTLGPAEDEPATGDSGRVTQMGPGRRNQPDENE</sequence>
<gene>
    <name evidence="2" type="ORF">ENSA7_64730</name>
</gene>
<evidence type="ECO:0000313" key="3">
    <source>
        <dbReference type="Proteomes" id="UP000238823"/>
    </source>
</evidence>
<feature type="compositionally biased region" description="Basic and acidic residues" evidence="1">
    <location>
        <begin position="15"/>
        <end position="32"/>
    </location>
</feature>
<comment type="caution">
    <text evidence="2">The sequence shown here is derived from an EMBL/GenBank/DDBJ whole genome shotgun (WGS) entry which is preliminary data.</text>
</comment>
<dbReference type="EMBL" id="PVNL01000124">
    <property type="protein sequence ID" value="PRP98530.1"/>
    <property type="molecule type" value="Genomic_DNA"/>
</dbReference>
<dbReference type="AlphaFoldDB" id="A0A2S9Y0M9"/>
<feature type="region of interest" description="Disordered" evidence="1">
    <location>
        <begin position="51"/>
        <end position="82"/>
    </location>
</feature>
<evidence type="ECO:0000256" key="1">
    <source>
        <dbReference type="SAM" id="MobiDB-lite"/>
    </source>
</evidence>
<protein>
    <submittedName>
        <fullName evidence="2">Uncharacterized protein</fullName>
    </submittedName>
</protein>
<reference evidence="2 3" key="1">
    <citation type="submission" date="2018-03" db="EMBL/GenBank/DDBJ databases">
        <title>Draft Genome Sequences of the Obligatory Marine Myxobacteria Enhygromyxa salina SWB007.</title>
        <authorList>
            <person name="Poehlein A."/>
            <person name="Moghaddam J.A."/>
            <person name="Harms H."/>
            <person name="Alanjari M."/>
            <person name="Koenig G.M."/>
            <person name="Daniel R."/>
            <person name="Schaeberle T.F."/>
        </authorList>
    </citation>
    <scope>NUCLEOTIDE SEQUENCE [LARGE SCALE GENOMIC DNA]</scope>
    <source>
        <strain evidence="2 3">SWB007</strain>
    </source>
</reference>
<organism evidence="2 3">
    <name type="scientific">Enhygromyxa salina</name>
    <dbReference type="NCBI Taxonomy" id="215803"/>
    <lineage>
        <taxon>Bacteria</taxon>
        <taxon>Pseudomonadati</taxon>
        <taxon>Myxococcota</taxon>
        <taxon>Polyangia</taxon>
        <taxon>Nannocystales</taxon>
        <taxon>Nannocystaceae</taxon>
        <taxon>Enhygromyxa</taxon>
    </lineage>
</organism>
<dbReference type="OrthoDB" id="5538802at2"/>